<keyword evidence="2 4" id="KW-0689">Ribosomal protein</keyword>
<evidence type="ECO:0000313" key="6">
    <source>
        <dbReference type="EMBL" id="KAF2821199.1"/>
    </source>
</evidence>
<dbReference type="InterPro" id="IPR021131">
    <property type="entry name" value="Ribosomal_uL15/eL18"/>
</dbReference>
<evidence type="ECO:0000256" key="3">
    <source>
        <dbReference type="ARBA" id="ARBA00023274"/>
    </source>
</evidence>
<evidence type="ECO:0000256" key="2">
    <source>
        <dbReference type="ARBA" id="ARBA00022980"/>
    </source>
</evidence>
<dbReference type="GO" id="GO:0003735">
    <property type="term" value="F:structural constituent of ribosome"/>
    <property type="evidence" value="ECO:0007669"/>
    <property type="project" value="InterPro"/>
</dbReference>
<dbReference type="PROSITE" id="PS00475">
    <property type="entry name" value="RIBOSOMAL_L15"/>
    <property type="match status" value="1"/>
</dbReference>
<dbReference type="GO" id="GO:0022625">
    <property type="term" value="C:cytosolic large ribosomal subunit"/>
    <property type="evidence" value="ECO:0007669"/>
    <property type="project" value="TreeGrafter"/>
</dbReference>
<evidence type="ECO:0000256" key="4">
    <source>
        <dbReference type="RuleBase" id="RU003888"/>
    </source>
</evidence>
<dbReference type="SUPFAM" id="SSF52080">
    <property type="entry name" value="Ribosomal proteins L15p and L18e"/>
    <property type="match status" value="1"/>
</dbReference>
<keyword evidence="3 4" id="KW-0687">Ribonucleoprotein</keyword>
<dbReference type="InterPro" id="IPR036227">
    <property type="entry name" value="Ribosomal_uL15/eL18_sf"/>
</dbReference>
<comment type="similarity">
    <text evidence="1 4">Belongs to the universal ribosomal protein uL15 family.</text>
</comment>
<protein>
    <submittedName>
        <fullName evidence="6">60S ribosomal protein L28-B</fullName>
    </submittedName>
</protein>
<sequence>MRHFHVQRNHEWKPVVNVDKFLSLIPAEHREKYLNASSTPSTAPVINLLDHGYAKLLGKGRINMPIIVQARYVSAEAGEKIKAAGGVTQLVA</sequence>
<dbReference type="Pfam" id="PF00828">
    <property type="entry name" value="Ribosomal_L27A"/>
    <property type="match status" value="1"/>
</dbReference>
<name>A0A6A6ZKM2_9PLEO</name>
<evidence type="ECO:0000256" key="1">
    <source>
        <dbReference type="ARBA" id="ARBA00007320"/>
    </source>
</evidence>
<dbReference type="EMBL" id="MU006238">
    <property type="protein sequence ID" value="KAF2821199.1"/>
    <property type="molecule type" value="Genomic_DNA"/>
</dbReference>
<dbReference type="OrthoDB" id="61900at2759"/>
<dbReference type="InterPro" id="IPR001196">
    <property type="entry name" value="Ribosomal_uL15_CS"/>
</dbReference>
<dbReference type="Gene3D" id="3.100.10.10">
    <property type="match status" value="1"/>
</dbReference>
<reference evidence="6" key="1">
    <citation type="journal article" date="2020" name="Stud. Mycol.">
        <title>101 Dothideomycetes genomes: a test case for predicting lifestyles and emergence of pathogens.</title>
        <authorList>
            <person name="Haridas S."/>
            <person name="Albert R."/>
            <person name="Binder M."/>
            <person name="Bloem J."/>
            <person name="Labutti K."/>
            <person name="Salamov A."/>
            <person name="Andreopoulos B."/>
            <person name="Baker S."/>
            <person name="Barry K."/>
            <person name="Bills G."/>
            <person name="Bluhm B."/>
            <person name="Cannon C."/>
            <person name="Castanera R."/>
            <person name="Culley D."/>
            <person name="Daum C."/>
            <person name="Ezra D."/>
            <person name="Gonzalez J."/>
            <person name="Henrissat B."/>
            <person name="Kuo A."/>
            <person name="Liang C."/>
            <person name="Lipzen A."/>
            <person name="Lutzoni F."/>
            <person name="Magnuson J."/>
            <person name="Mondo S."/>
            <person name="Nolan M."/>
            <person name="Ohm R."/>
            <person name="Pangilinan J."/>
            <person name="Park H.-J."/>
            <person name="Ramirez L."/>
            <person name="Alfaro M."/>
            <person name="Sun H."/>
            <person name="Tritt A."/>
            <person name="Yoshinaga Y."/>
            <person name="Zwiers L.-H."/>
            <person name="Turgeon B."/>
            <person name="Goodwin S."/>
            <person name="Spatafora J."/>
            <person name="Crous P."/>
            <person name="Grigoriev I."/>
        </authorList>
    </citation>
    <scope>NUCLEOTIDE SEQUENCE</scope>
    <source>
        <strain evidence="6">CBS 113818</strain>
    </source>
</reference>
<dbReference type="GO" id="GO:0006412">
    <property type="term" value="P:translation"/>
    <property type="evidence" value="ECO:0007669"/>
    <property type="project" value="InterPro"/>
</dbReference>
<dbReference type="PANTHER" id="PTHR11721">
    <property type="entry name" value="60S RIBOSOMAL PROTEIN L27A"/>
    <property type="match status" value="1"/>
</dbReference>
<dbReference type="Proteomes" id="UP000799424">
    <property type="component" value="Unassembled WGS sequence"/>
</dbReference>
<dbReference type="PANTHER" id="PTHR11721:SF3">
    <property type="entry name" value="LARGE RIBOSOMAL SUBUNIT PROTEIN UL15"/>
    <property type="match status" value="1"/>
</dbReference>
<feature type="domain" description="Large ribosomal subunit protein uL15/eL18" evidence="5">
    <location>
        <begin position="15"/>
        <end position="87"/>
    </location>
</feature>
<gene>
    <name evidence="6" type="ORF">CC86DRAFT_374048</name>
</gene>
<accession>A0A6A6ZKM2</accession>
<dbReference type="AlphaFoldDB" id="A0A6A6ZKM2"/>
<evidence type="ECO:0000313" key="7">
    <source>
        <dbReference type="Proteomes" id="UP000799424"/>
    </source>
</evidence>
<proteinExistence type="inferred from homology"/>
<evidence type="ECO:0000259" key="5">
    <source>
        <dbReference type="Pfam" id="PF00828"/>
    </source>
</evidence>
<organism evidence="6 7">
    <name type="scientific">Ophiobolus disseminans</name>
    <dbReference type="NCBI Taxonomy" id="1469910"/>
    <lineage>
        <taxon>Eukaryota</taxon>
        <taxon>Fungi</taxon>
        <taxon>Dikarya</taxon>
        <taxon>Ascomycota</taxon>
        <taxon>Pezizomycotina</taxon>
        <taxon>Dothideomycetes</taxon>
        <taxon>Pleosporomycetidae</taxon>
        <taxon>Pleosporales</taxon>
        <taxon>Pleosporineae</taxon>
        <taxon>Phaeosphaeriaceae</taxon>
        <taxon>Ophiobolus</taxon>
    </lineage>
</organism>
<keyword evidence="7" id="KW-1185">Reference proteome</keyword>